<dbReference type="RefSeq" id="WP_127150659.1">
    <property type="nucleotide sequence ID" value="NZ_CP029042.1"/>
</dbReference>
<evidence type="ECO:0000313" key="4">
    <source>
        <dbReference type="Proteomes" id="UP000275579"/>
    </source>
</evidence>
<dbReference type="AlphaFoldDB" id="A0A3Q9K960"/>
<feature type="domain" description="Outer membrane channel protein CpnT-like N-terminal" evidence="2">
    <location>
        <begin position="9"/>
        <end position="146"/>
    </location>
</feature>
<dbReference type="Pfam" id="PF25547">
    <property type="entry name" value="WXG100_2"/>
    <property type="match status" value="1"/>
</dbReference>
<dbReference type="SUPFAM" id="SSF140453">
    <property type="entry name" value="EsxAB dimer-like"/>
    <property type="match status" value="1"/>
</dbReference>
<organism evidence="3 4">
    <name type="scientific">Streptomyces lydicus</name>
    <dbReference type="NCBI Taxonomy" id="47763"/>
    <lineage>
        <taxon>Bacteria</taxon>
        <taxon>Bacillati</taxon>
        <taxon>Actinomycetota</taxon>
        <taxon>Actinomycetes</taxon>
        <taxon>Kitasatosporales</taxon>
        <taxon>Streptomycetaceae</taxon>
        <taxon>Streptomyces</taxon>
    </lineage>
</organism>
<gene>
    <name evidence="3" type="ORF">DDE74_12220</name>
</gene>
<evidence type="ECO:0000313" key="3">
    <source>
        <dbReference type="EMBL" id="AZS71618.1"/>
    </source>
</evidence>
<dbReference type="Proteomes" id="UP000275579">
    <property type="component" value="Chromosome"/>
</dbReference>
<dbReference type="Gene3D" id="1.10.287.1060">
    <property type="entry name" value="ESAT-6-like"/>
    <property type="match status" value="1"/>
</dbReference>
<dbReference type="InterPro" id="IPR057746">
    <property type="entry name" value="CpnT-like_N"/>
</dbReference>
<reference evidence="3 4" key="1">
    <citation type="submission" date="2018-04" db="EMBL/GenBank/DDBJ databases">
        <title>Complete genome sequences of Streptomyces lydicus strain WYEC and characterization of antagonistic properties of biological control agents.</title>
        <authorList>
            <person name="Mariita R.M."/>
            <person name="Sello J.K."/>
        </authorList>
    </citation>
    <scope>NUCLEOTIDE SEQUENCE [LARGE SCALE GENOMIC DNA]</scope>
    <source>
        <strain evidence="3 4">WYEC 108</strain>
    </source>
</reference>
<protein>
    <recommendedName>
        <fullName evidence="2">Outer membrane channel protein CpnT-like N-terminal domain-containing protein</fullName>
    </recommendedName>
</protein>
<dbReference type="InterPro" id="IPR036689">
    <property type="entry name" value="ESAT-6-like_sf"/>
</dbReference>
<evidence type="ECO:0000259" key="2">
    <source>
        <dbReference type="Pfam" id="PF25547"/>
    </source>
</evidence>
<name>A0A3Q9K960_9ACTN</name>
<sequence length="364" mass="36806">MSDDESVAEKVFEVGIEAINPGGRPDVLRAAAAGWRSLASEAEEMFSKLDREVKGTVGETWRGPAAEAFQNHWKQLKSAIDDTTGEFEECAKGLDEAAKSIEEINDEIHGIYAEIGISVAVSAATSLFSFGLSTAAGAARVAQLASRAVAAAGRLGVLLQRVASIFRTLYAGRKGKIVLDALANWAGGTAGGVATSVLSGKGPEWRTNALGGLGGATLGTGAGKVAENLMGNRVGKTFVTGAAGGAVGGVTGDALDAAFDKEKEFDPASSAITAVTGAAAGGGAAEGVSFQRAFDIRPTHAGRDLAQDVAMNSAVPVFGGPAGNDAKDGVENVSGSSDEAQAAAKKRTDSLGTSGTDRIEDVFG</sequence>
<proteinExistence type="predicted"/>
<feature type="region of interest" description="Disordered" evidence="1">
    <location>
        <begin position="320"/>
        <end position="364"/>
    </location>
</feature>
<dbReference type="EMBL" id="CP029042">
    <property type="protein sequence ID" value="AZS71618.1"/>
    <property type="molecule type" value="Genomic_DNA"/>
</dbReference>
<accession>A0A3Q9K960</accession>
<evidence type="ECO:0000256" key="1">
    <source>
        <dbReference type="SAM" id="MobiDB-lite"/>
    </source>
</evidence>